<keyword evidence="2" id="KW-1185">Reference proteome</keyword>
<accession>A0A402BCW3</accession>
<name>A0A402BCW3_9CHLR</name>
<evidence type="ECO:0000313" key="2">
    <source>
        <dbReference type="Proteomes" id="UP000287171"/>
    </source>
</evidence>
<reference evidence="2" key="1">
    <citation type="submission" date="2018-12" db="EMBL/GenBank/DDBJ databases">
        <title>Tengunoibacter tsumagoiensis gen. nov., sp. nov., Dictyobacter kobayashii sp. nov., D. alpinus sp. nov., and D. joshuensis sp. nov. and description of Dictyobacteraceae fam. nov. within the order Ktedonobacterales isolated from Tengu-no-mugimeshi.</title>
        <authorList>
            <person name="Wang C.M."/>
            <person name="Zheng Y."/>
            <person name="Sakai Y."/>
            <person name="Toyoda A."/>
            <person name="Minakuchi Y."/>
            <person name="Abe K."/>
            <person name="Yokota A."/>
            <person name="Yabe S."/>
        </authorList>
    </citation>
    <scope>NUCLEOTIDE SEQUENCE [LARGE SCALE GENOMIC DNA]</scope>
    <source>
        <strain evidence="2">Uno16</strain>
    </source>
</reference>
<gene>
    <name evidence="1" type="ORF">KDA_46440</name>
</gene>
<organism evidence="1 2">
    <name type="scientific">Dictyobacter alpinus</name>
    <dbReference type="NCBI Taxonomy" id="2014873"/>
    <lineage>
        <taxon>Bacteria</taxon>
        <taxon>Bacillati</taxon>
        <taxon>Chloroflexota</taxon>
        <taxon>Ktedonobacteria</taxon>
        <taxon>Ktedonobacterales</taxon>
        <taxon>Dictyobacteraceae</taxon>
        <taxon>Dictyobacter</taxon>
    </lineage>
</organism>
<dbReference type="AlphaFoldDB" id="A0A402BCW3"/>
<protein>
    <submittedName>
        <fullName evidence="1">Uncharacterized protein</fullName>
    </submittedName>
</protein>
<sequence length="60" mass="6885">MIWQYCQTDALRIQSLACPQSQQTEKNIESFFFGLVEDAKATYPYDRNGYPFGKVAISQS</sequence>
<dbReference type="Proteomes" id="UP000287171">
    <property type="component" value="Unassembled WGS sequence"/>
</dbReference>
<proteinExistence type="predicted"/>
<dbReference type="EMBL" id="BIFT01000001">
    <property type="protein sequence ID" value="GCE29160.1"/>
    <property type="molecule type" value="Genomic_DNA"/>
</dbReference>
<comment type="caution">
    <text evidence="1">The sequence shown here is derived from an EMBL/GenBank/DDBJ whole genome shotgun (WGS) entry which is preliminary data.</text>
</comment>
<evidence type="ECO:0000313" key="1">
    <source>
        <dbReference type="EMBL" id="GCE29160.1"/>
    </source>
</evidence>